<keyword evidence="3" id="KW-0325">Glycoprotein</keyword>
<evidence type="ECO:0000256" key="1">
    <source>
        <dbReference type="ARBA" id="ARBA00022676"/>
    </source>
</evidence>
<dbReference type="GO" id="GO:0016757">
    <property type="term" value="F:glycosyltransferase activity"/>
    <property type="evidence" value="ECO:0007669"/>
    <property type="project" value="UniProtKB-KW"/>
</dbReference>
<accession>A0A6L3AY21</accession>
<evidence type="ECO:0000313" key="5">
    <source>
        <dbReference type="EMBL" id="KAA0683220.1"/>
    </source>
</evidence>
<dbReference type="RefSeq" id="WP_149166327.1">
    <property type="nucleotide sequence ID" value="NZ_QOKV01000013.1"/>
</dbReference>
<dbReference type="Proteomes" id="UP000476837">
    <property type="component" value="Unassembled WGS sequence"/>
</dbReference>
<proteinExistence type="predicted"/>
<comment type="caution">
    <text evidence="5">The sequence shown here is derived from an EMBL/GenBank/DDBJ whole genome shotgun (WGS) entry which is preliminary data.</text>
</comment>
<sequence length="387" mass="43544">MNLPLHLSLAEAEARHLVDGDGHPIVESRELLPAREIEVAPLAFGDTDFSHRRVFERPYEGAWCESVYRSAPVRLYRLRGALVHSSSGIVMLRPVDQTTGQTGLCLLDETIQYIELAEHGIHLDRDVGSISVSSEKFSRLQNRAVHLLAPGGAYNYYHWNIDVMSRFSVLPEKYLDDVLLVPPLRCQFQWDFLNGVASRRAVRLQAVHAPETVEVDELILIPNIGDFGHFPRPEQLRVFASSGLGAPSTATGRRLYIARRNAEHRRLLNEQEVITLLEAAGYEILECETLPLAEQAQRFAEASHIVAPHGAGLTNVVYCDSRAALCELQMDLNVNWLFRRLGNLKGIRYGCVVGENDGPWEPLRPHNKAWRLPVDRLAAVLKREGFL</sequence>
<dbReference type="PANTHER" id="PTHR20961">
    <property type="entry name" value="GLYCOSYLTRANSFERASE"/>
    <property type="match status" value="1"/>
</dbReference>
<evidence type="ECO:0000256" key="3">
    <source>
        <dbReference type="ARBA" id="ARBA00023180"/>
    </source>
</evidence>
<dbReference type="EMBL" id="QOKV01000013">
    <property type="protein sequence ID" value="KAA0683220.1"/>
    <property type="molecule type" value="Genomic_DNA"/>
</dbReference>
<reference evidence="5 6" key="1">
    <citation type="submission" date="2018-07" db="EMBL/GenBank/DDBJ databases">
        <title>Genome sequence of Roseomonas fauriae ATCC 49958.</title>
        <authorList>
            <person name="Sant'Anna F.H."/>
            <person name="Baldani J.I."/>
            <person name="Zilli J.E."/>
            <person name="Reis V.M."/>
            <person name="Hartmann A."/>
            <person name="Cruz L."/>
            <person name="de Souza E.M."/>
            <person name="de Oliveira Pedrosa F."/>
            <person name="Passaglia L.M.P."/>
        </authorList>
    </citation>
    <scope>NUCLEOTIDE SEQUENCE [LARGE SCALE GENOMIC DNA]</scope>
    <source>
        <strain evidence="5 6">ATCC 49958</strain>
    </source>
</reference>
<gene>
    <name evidence="5" type="ORF">DS837_19655</name>
</gene>
<feature type="domain" description="Glycosyltransferase 61 catalytic" evidence="4">
    <location>
        <begin position="156"/>
        <end position="324"/>
    </location>
</feature>
<evidence type="ECO:0000313" key="6">
    <source>
        <dbReference type="Proteomes" id="UP000476837"/>
    </source>
</evidence>
<name>A0A6L3AY21_AZOBR</name>
<dbReference type="InterPro" id="IPR049625">
    <property type="entry name" value="Glyco_transf_61_cat"/>
</dbReference>
<evidence type="ECO:0000256" key="2">
    <source>
        <dbReference type="ARBA" id="ARBA00022679"/>
    </source>
</evidence>
<protein>
    <submittedName>
        <fullName evidence="5">Glycosyltransferase family 61 protein</fullName>
    </submittedName>
</protein>
<dbReference type="InterPro" id="IPR007657">
    <property type="entry name" value="Glycosyltransferase_61"/>
</dbReference>
<dbReference type="Pfam" id="PF04577">
    <property type="entry name" value="Glyco_transf_61"/>
    <property type="match status" value="1"/>
</dbReference>
<dbReference type="AlphaFoldDB" id="A0A6L3AY21"/>
<keyword evidence="2 5" id="KW-0808">Transferase</keyword>
<keyword evidence="1" id="KW-0328">Glycosyltransferase</keyword>
<evidence type="ECO:0000259" key="4">
    <source>
        <dbReference type="Pfam" id="PF04577"/>
    </source>
</evidence>
<organism evidence="5 6">
    <name type="scientific">Azospirillum brasilense</name>
    <dbReference type="NCBI Taxonomy" id="192"/>
    <lineage>
        <taxon>Bacteria</taxon>
        <taxon>Pseudomonadati</taxon>
        <taxon>Pseudomonadota</taxon>
        <taxon>Alphaproteobacteria</taxon>
        <taxon>Rhodospirillales</taxon>
        <taxon>Azospirillaceae</taxon>
        <taxon>Azospirillum</taxon>
    </lineage>
</organism>